<dbReference type="Gene3D" id="3.20.20.80">
    <property type="entry name" value="Glycosidases"/>
    <property type="match status" value="1"/>
</dbReference>
<keyword evidence="14 16" id="KW-0326">Glycosidase</keyword>
<keyword evidence="10" id="KW-0106">Calcium</keyword>
<dbReference type="CDD" id="cd11317">
    <property type="entry name" value="AmyAc_bac_euk_AmyA"/>
    <property type="match status" value="1"/>
</dbReference>
<evidence type="ECO:0000256" key="5">
    <source>
        <dbReference type="ARBA" id="ARBA00011245"/>
    </source>
</evidence>
<dbReference type="InterPro" id="IPR013780">
    <property type="entry name" value="Glyco_hydro_b"/>
</dbReference>
<keyword evidence="12" id="KW-0868">Chloride</keyword>
<dbReference type="EMBL" id="CVRI01000013">
    <property type="protein sequence ID" value="CRK89601.1"/>
    <property type="molecule type" value="Genomic_DNA"/>
</dbReference>
<keyword evidence="11" id="KW-1015">Disulfide bond</keyword>
<evidence type="ECO:0000256" key="4">
    <source>
        <dbReference type="ARBA" id="ARBA00008061"/>
    </source>
</evidence>
<organism evidence="20 21">
    <name type="scientific">Clunio marinus</name>
    <dbReference type="NCBI Taxonomy" id="568069"/>
    <lineage>
        <taxon>Eukaryota</taxon>
        <taxon>Metazoa</taxon>
        <taxon>Ecdysozoa</taxon>
        <taxon>Arthropoda</taxon>
        <taxon>Hexapoda</taxon>
        <taxon>Insecta</taxon>
        <taxon>Pterygota</taxon>
        <taxon>Neoptera</taxon>
        <taxon>Endopterygota</taxon>
        <taxon>Diptera</taxon>
        <taxon>Nematocera</taxon>
        <taxon>Chironomoidea</taxon>
        <taxon>Chironomidae</taxon>
        <taxon>Clunio</taxon>
    </lineage>
</organism>
<dbReference type="Gene3D" id="2.60.40.1180">
    <property type="entry name" value="Golgi alpha-mannosidase II"/>
    <property type="match status" value="1"/>
</dbReference>
<dbReference type="PANTHER" id="PTHR43447">
    <property type="entry name" value="ALPHA-AMYLASE"/>
    <property type="match status" value="1"/>
</dbReference>
<dbReference type="Proteomes" id="UP000183832">
    <property type="component" value="Unassembled WGS sequence"/>
</dbReference>
<dbReference type="InterPro" id="IPR006046">
    <property type="entry name" value="Alpha_amylase"/>
</dbReference>
<dbReference type="InterPro" id="IPR017853">
    <property type="entry name" value="GH"/>
</dbReference>
<dbReference type="GO" id="GO:0005975">
    <property type="term" value="P:carbohydrate metabolic process"/>
    <property type="evidence" value="ECO:0007669"/>
    <property type="project" value="InterPro"/>
</dbReference>
<protein>
    <recommendedName>
        <fullName evidence="6 16">Alpha-amylase</fullName>
        <ecNumber evidence="6 16">3.2.1.1</ecNumber>
    </recommendedName>
</protein>
<evidence type="ECO:0000256" key="8">
    <source>
        <dbReference type="ARBA" id="ARBA00022729"/>
    </source>
</evidence>
<evidence type="ECO:0000256" key="17">
    <source>
        <dbReference type="SAM" id="SignalP"/>
    </source>
</evidence>
<comment type="cofactor">
    <cofactor evidence="2">
        <name>Ca(2+)</name>
        <dbReference type="ChEBI" id="CHEBI:29108"/>
    </cofactor>
</comment>
<dbReference type="InterPro" id="IPR006048">
    <property type="entry name" value="A-amylase/branching_C"/>
</dbReference>
<dbReference type="Pfam" id="PF02806">
    <property type="entry name" value="Alpha-amylase_C"/>
    <property type="match status" value="1"/>
</dbReference>
<evidence type="ECO:0000256" key="7">
    <source>
        <dbReference type="ARBA" id="ARBA00022723"/>
    </source>
</evidence>
<dbReference type="InterPro" id="IPR031319">
    <property type="entry name" value="A-amylase_C"/>
</dbReference>
<reference evidence="20 21" key="1">
    <citation type="submission" date="2015-04" db="EMBL/GenBank/DDBJ databases">
        <authorList>
            <person name="Syromyatnikov M.Y."/>
            <person name="Popov V.N."/>
        </authorList>
    </citation>
    <scope>NUCLEOTIDE SEQUENCE [LARGE SCALE GENOMIC DNA]</scope>
</reference>
<evidence type="ECO:0000256" key="11">
    <source>
        <dbReference type="ARBA" id="ARBA00023157"/>
    </source>
</evidence>
<dbReference type="OrthoDB" id="550577at2759"/>
<name>A0A1J1HTV4_9DIPT</name>
<dbReference type="GO" id="GO:0004556">
    <property type="term" value="F:alpha-amylase activity"/>
    <property type="evidence" value="ECO:0007669"/>
    <property type="project" value="UniProtKB-UniRule"/>
</dbReference>
<keyword evidence="21" id="KW-1185">Reference proteome</keyword>
<keyword evidence="13 16" id="KW-0119">Carbohydrate metabolism</keyword>
<accession>A0A1J1HTV4</accession>
<dbReference type="Pfam" id="PF00128">
    <property type="entry name" value="Alpha-amylase"/>
    <property type="match status" value="1"/>
</dbReference>
<evidence type="ECO:0000256" key="3">
    <source>
        <dbReference type="ARBA" id="ARBA00001923"/>
    </source>
</evidence>
<dbReference type="AlphaFoldDB" id="A0A1J1HTV4"/>
<comment type="catalytic activity">
    <reaction evidence="1 16">
        <text>Endohydrolysis of (1-&gt;4)-alpha-D-glucosidic linkages in polysaccharides containing three or more (1-&gt;4)-alpha-linked D-glucose units.</text>
        <dbReference type="EC" id="3.2.1.1"/>
    </reaction>
</comment>
<dbReference type="STRING" id="568069.A0A1J1HTV4"/>
<evidence type="ECO:0000256" key="14">
    <source>
        <dbReference type="ARBA" id="ARBA00023295"/>
    </source>
</evidence>
<proteinExistence type="inferred from homology"/>
<evidence type="ECO:0000259" key="18">
    <source>
        <dbReference type="SMART" id="SM00632"/>
    </source>
</evidence>
<dbReference type="InterPro" id="IPR006047">
    <property type="entry name" value="GH13_cat_dom"/>
</dbReference>
<keyword evidence="8 17" id="KW-0732">Signal</keyword>
<comment type="subunit">
    <text evidence="5">Monomer.</text>
</comment>
<evidence type="ECO:0000256" key="12">
    <source>
        <dbReference type="ARBA" id="ARBA00023214"/>
    </source>
</evidence>
<keyword evidence="9 16" id="KW-0378">Hydrolase</keyword>
<dbReference type="SMART" id="SM00642">
    <property type="entry name" value="Aamy"/>
    <property type="match status" value="1"/>
</dbReference>
<dbReference type="EC" id="3.2.1.1" evidence="6 16"/>
<evidence type="ECO:0000313" key="21">
    <source>
        <dbReference type="Proteomes" id="UP000183832"/>
    </source>
</evidence>
<dbReference type="SMART" id="SM00632">
    <property type="entry name" value="Aamy_C"/>
    <property type="match status" value="1"/>
</dbReference>
<evidence type="ECO:0000256" key="2">
    <source>
        <dbReference type="ARBA" id="ARBA00001913"/>
    </source>
</evidence>
<gene>
    <name evidence="20" type="primary">similar to Alpha-amylase A</name>
    <name evidence="20" type="ORF">CLUMA_CG003288</name>
</gene>
<dbReference type="GO" id="GO:0046872">
    <property type="term" value="F:metal ion binding"/>
    <property type="evidence" value="ECO:0007669"/>
    <property type="project" value="UniProtKB-KW"/>
</dbReference>
<comment type="similarity">
    <text evidence="4 15">Belongs to the glycosyl hydrolase 13 family.</text>
</comment>
<evidence type="ECO:0000256" key="6">
    <source>
        <dbReference type="ARBA" id="ARBA00012595"/>
    </source>
</evidence>
<evidence type="ECO:0000259" key="19">
    <source>
        <dbReference type="SMART" id="SM00642"/>
    </source>
</evidence>
<feature type="domain" description="Alpha-amylase C-terminal" evidence="18">
    <location>
        <begin position="403"/>
        <end position="492"/>
    </location>
</feature>
<evidence type="ECO:0000256" key="16">
    <source>
        <dbReference type="RuleBase" id="RU361134"/>
    </source>
</evidence>
<comment type="cofactor">
    <cofactor evidence="3">
        <name>chloride</name>
        <dbReference type="ChEBI" id="CHEBI:17996"/>
    </cofactor>
</comment>
<evidence type="ECO:0000256" key="15">
    <source>
        <dbReference type="RuleBase" id="RU003615"/>
    </source>
</evidence>
<keyword evidence="7" id="KW-0479">Metal-binding</keyword>
<evidence type="ECO:0000256" key="10">
    <source>
        <dbReference type="ARBA" id="ARBA00022837"/>
    </source>
</evidence>
<feature type="signal peptide" evidence="17">
    <location>
        <begin position="1"/>
        <end position="18"/>
    </location>
</feature>
<feature type="domain" description="Glycosyl hydrolase family 13 catalytic" evidence="19">
    <location>
        <begin position="29"/>
        <end position="394"/>
    </location>
</feature>
<dbReference type="PRINTS" id="PR00110">
    <property type="entry name" value="ALPHAAMYLASE"/>
</dbReference>
<evidence type="ECO:0000256" key="13">
    <source>
        <dbReference type="ARBA" id="ARBA00023277"/>
    </source>
</evidence>
<dbReference type="SUPFAM" id="SSF51445">
    <property type="entry name" value="(Trans)glycosidases"/>
    <property type="match status" value="1"/>
</dbReference>
<dbReference type="SUPFAM" id="SSF51011">
    <property type="entry name" value="Glycosyl hydrolase domain"/>
    <property type="match status" value="1"/>
</dbReference>
<evidence type="ECO:0000256" key="1">
    <source>
        <dbReference type="ARBA" id="ARBA00000548"/>
    </source>
</evidence>
<evidence type="ECO:0000256" key="9">
    <source>
        <dbReference type="ARBA" id="ARBA00022801"/>
    </source>
</evidence>
<feature type="chain" id="PRO_5009619062" description="Alpha-amylase" evidence="17">
    <location>
        <begin position="19"/>
        <end position="493"/>
    </location>
</feature>
<sequence>MKLLVAILLIGFSYSGNAYINPHWRAGRSAMVHLMDWRWPDIAAECENFLAPNGFAGVQVSPANEHNVFDDGRSWMERYGPISYILTTRSGNEAAFADMTRRCNAVGVRIYVDVVFNHMTGSGDTGSAGSRANLATRDYPAVPYSAEHFNPSCNINNWNNGWEIRNCELLGLPDLNQGHEWVRSKIVDFLNHLIDLGVAGFRVDAMKHMWPGDLEVIWGRLKNLNTNYGFAPNLRPFVVGEVIAGFSVANDGFLASEYFHLGTVTEFRFSEQISRAFSGGDLLKWLGNFGEGWGFWPSQYALTFIDNHDNQRDGHVLTYKNGRLYKMATAFHLAWPYGVPRLMSSFEFVQRDTGPPRDAVGNIVAPTFDSNGQCNNGWVCEHRWPQIYRMVQFRNAVQGTSVNNWWDNGGNQIAFSRGNRGFIVFNGQFGVNLSQSLQTGLPAGTYCDIAMGAKVGNTCTGASVVVGSNGMASIFLSASVAEGFLAIHAESKL</sequence>
<evidence type="ECO:0000313" key="20">
    <source>
        <dbReference type="EMBL" id="CRK89601.1"/>
    </source>
</evidence>